<protein>
    <recommendedName>
        <fullName evidence="7">Integral membrane bound transporter domain-containing protein</fullName>
    </recommendedName>
</protein>
<evidence type="ECO:0000256" key="6">
    <source>
        <dbReference type="SAM" id="Phobius"/>
    </source>
</evidence>
<name>A0A6N9H415_9MICO</name>
<dbReference type="AlphaFoldDB" id="A0A6N9H415"/>
<feature type="transmembrane region" description="Helical" evidence="6">
    <location>
        <begin position="73"/>
        <end position="91"/>
    </location>
</feature>
<dbReference type="GO" id="GO:0016020">
    <property type="term" value="C:membrane"/>
    <property type="evidence" value="ECO:0007669"/>
    <property type="project" value="UniProtKB-SubCell"/>
</dbReference>
<feature type="region of interest" description="Disordered" evidence="5">
    <location>
        <begin position="96"/>
        <end position="118"/>
    </location>
</feature>
<dbReference type="EMBL" id="WWEQ01000001">
    <property type="protein sequence ID" value="MYM18496.1"/>
    <property type="molecule type" value="Genomic_DNA"/>
</dbReference>
<evidence type="ECO:0000259" key="7">
    <source>
        <dbReference type="Pfam" id="PF13515"/>
    </source>
</evidence>
<organism evidence="8 9">
    <name type="scientific">Brevibacterium rongguiense</name>
    <dbReference type="NCBI Taxonomy" id="2695267"/>
    <lineage>
        <taxon>Bacteria</taxon>
        <taxon>Bacillati</taxon>
        <taxon>Actinomycetota</taxon>
        <taxon>Actinomycetes</taxon>
        <taxon>Micrococcales</taxon>
        <taxon>Brevibacteriaceae</taxon>
        <taxon>Brevibacterium</taxon>
    </lineage>
</organism>
<evidence type="ECO:0000313" key="8">
    <source>
        <dbReference type="EMBL" id="MYM18496.1"/>
    </source>
</evidence>
<dbReference type="Pfam" id="PF13515">
    <property type="entry name" value="FUSC_2"/>
    <property type="match status" value="1"/>
</dbReference>
<gene>
    <name evidence="8" type="ORF">GSY69_00510</name>
</gene>
<keyword evidence="3 6" id="KW-1133">Transmembrane helix</keyword>
<accession>A0A6N9H415</accession>
<sequence length="118" mass="12286">MGTLAGVAVTALLLAFPAQPWQLVLYVIVLQFAAEVLVTRNYALALLFITPLALTMTQLGSPQPVGGLVASRAAETAIGAAAGIAVVLLGFRTEGRERRRAREAARGPGHSAQGDRHG</sequence>
<evidence type="ECO:0000256" key="5">
    <source>
        <dbReference type="SAM" id="MobiDB-lite"/>
    </source>
</evidence>
<keyword evidence="9" id="KW-1185">Reference proteome</keyword>
<keyword evidence="2 6" id="KW-0812">Transmembrane</keyword>
<comment type="subcellular location">
    <subcellularLocation>
        <location evidence="1">Membrane</location>
        <topology evidence="1">Multi-pass membrane protein</topology>
    </subcellularLocation>
</comment>
<feature type="compositionally biased region" description="Basic and acidic residues" evidence="5">
    <location>
        <begin position="96"/>
        <end position="105"/>
    </location>
</feature>
<evidence type="ECO:0000256" key="3">
    <source>
        <dbReference type="ARBA" id="ARBA00022989"/>
    </source>
</evidence>
<evidence type="ECO:0000256" key="2">
    <source>
        <dbReference type="ARBA" id="ARBA00022692"/>
    </source>
</evidence>
<feature type="transmembrane region" description="Helical" evidence="6">
    <location>
        <begin position="6"/>
        <end position="30"/>
    </location>
</feature>
<dbReference type="Proteomes" id="UP000469215">
    <property type="component" value="Unassembled WGS sequence"/>
</dbReference>
<proteinExistence type="predicted"/>
<reference evidence="8 9" key="1">
    <citation type="submission" date="2020-01" db="EMBL/GenBank/DDBJ databases">
        <authorList>
            <person name="Deng T."/>
        </authorList>
    </citation>
    <scope>NUCLEOTIDE SEQUENCE [LARGE SCALE GENOMIC DNA]</scope>
    <source>
        <strain evidence="8 9">5221</strain>
    </source>
</reference>
<keyword evidence="4 6" id="KW-0472">Membrane</keyword>
<evidence type="ECO:0000313" key="9">
    <source>
        <dbReference type="Proteomes" id="UP000469215"/>
    </source>
</evidence>
<evidence type="ECO:0000256" key="1">
    <source>
        <dbReference type="ARBA" id="ARBA00004141"/>
    </source>
</evidence>
<feature type="transmembrane region" description="Helical" evidence="6">
    <location>
        <begin position="42"/>
        <end position="61"/>
    </location>
</feature>
<dbReference type="InterPro" id="IPR049453">
    <property type="entry name" value="Memb_transporter_dom"/>
</dbReference>
<evidence type="ECO:0000256" key="4">
    <source>
        <dbReference type="ARBA" id="ARBA00023136"/>
    </source>
</evidence>
<comment type="caution">
    <text evidence="8">The sequence shown here is derived from an EMBL/GenBank/DDBJ whole genome shotgun (WGS) entry which is preliminary data.</text>
</comment>
<feature type="domain" description="Integral membrane bound transporter" evidence="7">
    <location>
        <begin position="1"/>
        <end position="86"/>
    </location>
</feature>